<feature type="compositionally biased region" description="Polar residues" evidence="2">
    <location>
        <begin position="316"/>
        <end position="326"/>
    </location>
</feature>
<feature type="compositionally biased region" description="Low complexity" evidence="2">
    <location>
        <begin position="673"/>
        <end position="690"/>
    </location>
</feature>
<feature type="region of interest" description="Disordered" evidence="2">
    <location>
        <begin position="86"/>
        <end position="146"/>
    </location>
</feature>
<dbReference type="GO" id="GO:0005096">
    <property type="term" value="F:GTPase activator activity"/>
    <property type="evidence" value="ECO:0007669"/>
    <property type="project" value="UniProtKB-KW"/>
</dbReference>
<evidence type="ECO:0000256" key="1">
    <source>
        <dbReference type="ARBA" id="ARBA00022468"/>
    </source>
</evidence>
<feature type="compositionally biased region" description="Low complexity" evidence="2">
    <location>
        <begin position="760"/>
        <end position="771"/>
    </location>
</feature>
<dbReference type="GO" id="GO:0035091">
    <property type="term" value="F:phosphatidylinositol binding"/>
    <property type="evidence" value="ECO:0007669"/>
    <property type="project" value="InterPro"/>
</dbReference>
<evidence type="ECO:0000256" key="2">
    <source>
        <dbReference type="SAM" id="MobiDB-lite"/>
    </source>
</evidence>
<dbReference type="InterPro" id="IPR011993">
    <property type="entry name" value="PH-like_dom_sf"/>
</dbReference>
<dbReference type="Pfam" id="PF00787">
    <property type="entry name" value="PX"/>
    <property type="match status" value="1"/>
</dbReference>
<feature type="compositionally biased region" description="Acidic residues" evidence="2">
    <location>
        <begin position="299"/>
        <end position="315"/>
    </location>
</feature>
<dbReference type="AlphaFoldDB" id="A0A0P1KPE0"/>
<dbReference type="PROSITE" id="PS50238">
    <property type="entry name" value="RHOGAP"/>
    <property type="match status" value="1"/>
</dbReference>
<dbReference type="SMART" id="SM00324">
    <property type="entry name" value="RhoGAP"/>
    <property type="match status" value="1"/>
</dbReference>
<accession>A0A0P1KPE0</accession>
<dbReference type="PANTHER" id="PTHR23176:SF129">
    <property type="entry name" value="RHO GTPASE ACTIVATING PROTEIN AT 16F, ISOFORM E-RELATED"/>
    <property type="match status" value="1"/>
</dbReference>
<feature type="region of interest" description="Disordered" evidence="2">
    <location>
        <begin position="749"/>
        <end position="771"/>
    </location>
</feature>
<proteinExistence type="predicted"/>
<dbReference type="SUPFAM" id="SSF50729">
    <property type="entry name" value="PH domain-like"/>
    <property type="match status" value="1"/>
</dbReference>
<dbReference type="CDD" id="cd06093">
    <property type="entry name" value="PX_domain"/>
    <property type="match status" value="1"/>
</dbReference>
<dbReference type="GO" id="GO:0005938">
    <property type="term" value="C:cell cortex"/>
    <property type="evidence" value="ECO:0007669"/>
    <property type="project" value="UniProtKB-ARBA"/>
</dbReference>
<feature type="region of interest" description="Disordered" evidence="2">
    <location>
        <begin position="710"/>
        <end position="735"/>
    </location>
</feature>
<dbReference type="GO" id="GO:0005933">
    <property type="term" value="C:cellular bud"/>
    <property type="evidence" value="ECO:0007669"/>
    <property type="project" value="UniProtKB-ARBA"/>
</dbReference>
<feature type="compositionally biased region" description="Polar residues" evidence="2">
    <location>
        <begin position="246"/>
        <end position="256"/>
    </location>
</feature>
<feature type="region of interest" description="Disordered" evidence="2">
    <location>
        <begin position="193"/>
        <end position="222"/>
    </location>
</feature>
<dbReference type="PROSITE" id="PS50003">
    <property type="entry name" value="PH_DOMAIN"/>
    <property type="match status" value="1"/>
</dbReference>
<feature type="compositionally biased region" description="Basic and acidic residues" evidence="2">
    <location>
        <begin position="86"/>
        <end position="98"/>
    </location>
</feature>
<evidence type="ECO:0000313" key="5">
    <source>
        <dbReference type="EMBL" id="CUS20474.1"/>
    </source>
</evidence>
<dbReference type="CDD" id="cd13277">
    <property type="entry name" value="PH_Bem3"/>
    <property type="match status" value="1"/>
</dbReference>
<protein>
    <submittedName>
        <fullName evidence="5">LAQU0S01e07404g1_1</fullName>
    </submittedName>
</protein>
<dbReference type="GO" id="GO:0007010">
    <property type="term" value="P:cytoskeleton organization"/>
    <property type="evidence" value="ECO:0007669"/>
    <property type="project" value="UniProtKB-ARBA"/>
</dbReference>
<feature type="domain" description="PH" evidence="3">
    <location>
        <begin position="560"/>
        <end position="667"/>
    </location>
</feature>
<feature type="region of interest" description="Disordered" evidence="2">
    <location>
        <begin position="239"/>
        <end position="269"/>
    </location>
</feature>
<feature type="compositionally biased region" description="Polar residues" evidence="2">
    <location>
        <begin position="375"/>
        <end position="388"/>
    </location>
</feature>
<dbReference type="InterPro" id="IPR001849">
    <property type="entry name" value="PH_domain"/>
</dbReference>
<feature type="compositionally biased region" description="Polar residues" evidence="2">
    <location>
        <begin position="400"/>
        <end position="417"/>
    </location>
</feature>
<name>A0A0P1KPE0_9SACH</name>
<dbReference type="EMBL" id="LN890560">
    <property type="protein sequence ID" value="CUS20474.1"/>
    <property type="molecule type" value="Genomic_DNA"/>
</dbReference>
<dbReference type="InterPro" id="IPR050729">
    <property type="entry name" value="Rho-GAP"/>
</dbReference>
<dbReference type="SUPFAM" id="SSF48350">
    <property type="entry name" value="GTPase activation domain, GAP"/>
    <property type="match status" value="1"/>
</dbReference>
<reference evidence="6" key="1">
    <citation type="submission" date="2015-10" db="EMBL/GenBank/DDBJ databases">
        <authorList>
            <person name="Devillers H."/>
        </authorList>
    </citation>
    <scope>NUCLEOTIDE SEQUENCE [LARGE SCALE GENOMIC DNA]</scope>
</reference>
<dbReference type="Gene3D" id="1.10.555.10">
    <property type="entry name" value="Rho GTPase activation protein"/>
    <property type="match status" value="1"/>
</dbReference>
<evidence type="ECO:0000259" key="3">
    <source>
        <dbReference type="PROSITE" id="PS50003"/>
    </source>
</evidence>
<dbReference type="Pfam" id="PF00169">
    <property type="entry name" value="PH"/>
    <property type="match status" value="1"/>
</dbReference>
<dbReference type="OrthoDB" id="185175at2759"/>
<dbReference type="Gene3D" id="2.30.29.30">
    <property type="entry name" value="Pleckstrin-homology domain (PH domain)/Phosphotyrosine-binding domain (PTB)"/>
    <property type="match status" value="1"/>
</dbReference>
<gene>
    <name evidence="5" type="ORF">LAQU0_S01e07404g</name>
</gene>
<dbReference type="PANTHER" id="PTHR23176">
    <property type="entry name" value="RHO/RAC/CDC GTPASE-ACTIVATING PROTEIN"/>
    <property type="match status" value="1"/>
</dbReference>
<dbReference type="SUPFAM" id="SSF64268">
    <property type="entry name" value="PX domain"/>
    <property type="match status" value="1"/>
</dbReference>
<evidence type="ECO:0000313" key="6">
    <source>
        <dbReference type="Proteomes" id="UP000236544"/>
    </source>
</evidence>
<feature type="compositionally biased region" description="Polar residues" evidence="2">
    <location>
        <begin position="193"/>
        <end position="206"/>
    </location>
</feature>
<feature type="compositionally biased region" description="Low complexity" evidence="2">
    <location>
        <begin position="365"/>
        <end position="374"/>
    </location>
</feature>
<dbReference type="InterPro" id="IPR000198">
    <property type="entry name" value="RhoGAP_dom"/>
</dbReference>
<sequence>MGSDDDSTGSITLQLLSKYNYHTSERDRSLENIEKSNEPLRKPSYDALYKENTTLRLQLEEYESEIASLKRFIDVLKNNRNTFKESRQQLEVEDKPKEPILPPRSAERRRNAKNLSLPVTKEAKSQAERSPGLLSPAGIITSKSFNGTPTLADNTFNHDRDQSFSLNELDKIRRSSSSYSNVIAASPATSVAYTTSRISPSRSNKQSLKDEESVSSVPERSTSLLHSSKAVLSVSDHYHSPLRQVSGGNQEDTLGNSSKKSYPKSPIPNLLASQESKADISPASKKSLNNFAEMLDSSFGEDEEHATQEGSEDIEVNSTNQEQESVSRLLGSPVALKKPHQTNEASPVIRSAEVISSPAPEKRPSSSTIGSSASTQIVSAQDPQSPKSVITKGIPYLGKTGSQSTAQSPRKKTTPTVADSHSVVSDIPLFVQPGELGTIRIDVVSTLHRDNELFAGDHHILFSVVDRTSGKEIFKFAKTIDRVYELDVYLKCHMDTIMLPPLPEKAMFETITPIRVDYRREKLNDYFSCLFVQQNLLPDIALKLAKFISTDTVMAPIIGDYIKEGTLMMRKSKAIGSTNSWRLRYAVVDGVNLSLLDRSQVSEIIKLSQAAIELQANLPDDRYGTKNGFILNVHKKGGLSSGTRYFFCCESPRERESWVSSLTEFVESSVVYSGSTNSKSESSSMIDHSSMGNEASSDAGVSYIGPIANLQAPASQPPAPGPDTTTQEDERESKRIRMRSFFPFKRATAAQAPNEPELPSNGESSQLSLSQSNEFSVSKSLQAMDLGPEIASNVVFGSELRNCVSISSQLYQGKYVIPSVVYRCLEYLYRNHGVEEEGIFRISGSSLLIKSLQEQFDKEHDIDLCNYNKSVASDDPNKSNFGTGLVDVNTVTGLLKLFLRKMPHVIFGDSMLPEFKSALDAKWGSGYQVALEYRRLVNSDKISKESYSLMFALFELLVKINQKNQINKMNLRNLCIVFSPTLNIPVSVLQPFIVDFDCIFKNEEPISDSQREQVDIEAPSAVLKEINSYFA</sequence>
<dbReference type="GO" id="GO:0007165">
    <property type="term" value="P:signal transduction"/>
    <property type="evidence" value="ECO:0007669"/>
    <property type="project" value="InterPro"/>
</dbReference>
<dbReference type="Proteomes" id="UP000236544">
    <property type="component" value="Unassembled WGS sequence"/>
</dbReference>
<keyword evidence="6" id="KW-1185">Reference proteome</keyword>
<feature type="region of interest" description="Disordered" evidence="2">
    <location>
        <begin position="299"/>
        <end position="417"/>
    </location>
</feature>
<dbReference type="Pfam" id="PF00620">
    <property type="entry name" value="RhoGAP"/>
    <property type="match status" value="1"/>
</dbReference>
<feature type="domain" description="Rho-GAP" evidence="4">
    <location>
        <begin position="804"/>
        <end position="1031"/>
    </location>
</feature>
<dbReference type="InterPro" id="IPR008936">
    <property type="entry name" value="Rho_GTPase_activation_prot"/>
</dbReference>
<dbReference type="SMART" id="SM00233">
    <property type="entry name" value="PH"/>
    <property type="match status" value="1"/>
</dbReference>
<evidence type="ECO:0000259" key="4">
    <source>
        <dbReference type="PROSITE" id="PS50238"/>
    </source>
</evidence>
<feature type="compositionally biased region" description="Low complexity" evidence="2">
    <location>
        <begin position="257"/>
        <end position="268"/>
    </location>
</feature>
<keyword evidence="1" id="KW-0343">GTPase activation</keyword>
<dbReference type="InterPro" id="IPR036871">
    <property type="entry name" value="PX_dom_sf"/>
</dbReference>
<feature type="region of interest" description="Disordered" evidence="2">
    <location>
        <begin position="673"/>
        <end position="698"/>
    </location>
</feature>
<organism evidence="5 6">
    <name type="scientific">Lachancea quebecensis</name>
    <dbReference type="NCBI Taxonomy" id="1654605"/>
    <lineage>
        <taxon>Eukaryota</taxon>
        <taxon>Fungi</taxon>
        <taxon>Dikarya</taxon>
        <taxon>Ascomycota</taxon>
        <taxon>Saccharomycotina</taxon>
        <taxon>Saccharomycetes</taxon>
        <taxon>Saccharomycetales</taxon>
        <taxon>Saccharomycetaceae</taxon>
        <taxon>Lachancea</taxon>
    </lineage>
</organism>
<dbReference type="InterPro" id="IPR001683">
    <property type="entry name" value="PX_dom"/>
</dbReference>